<organism evidence="1 2">
    <name type="scientific">Candidatus Yanofskybacteria bacterium RIFCSPHIGHO2_01_FULL_45_42</name>
    <dbReference type="NCBI Taxonomy" id="1802671"/>
    <lineage>
        <taxon>Bacteria</taxon>
        <taxon>Candidatus Yanofskyibacteriota</taxon>
    </lineage>
</organism>
<proteinExistence type="predicted"/>
<evidence type="ECO:0000313" key="1">
    <source>
        <dbReference type="EMBL" id="OGN07845.1"/>
    </source>
</evidence>
<dbReference type="AlphaFoldDB" id="A0A1F8F3W9"/>
<sequence length="409" mass="43636">MRLSKHIGCVGFFVAVGFFVLYGQKDGFAEFANKYRNGGNQISSVGNLYTYCNGTFVAVDSEGAVYGGTKISTADVNRPVFNDIYKNYVVGKFVSNVGPDAWIFQVDYDTHNLIFQKRLYWTHKEDFSVIRAMATTGGLLVGGTGTVPGYDPYISPFIVAMTTTGDVLWTVTSVSYNFLGTLKDMMQTSDGKYLLLMTGAAGNQIVKWYFDGSGNPTVERAYMYTGLSAMSSLVESGGYYFVAGKGFGENSAILLKLNPDLTVRAAKSYHFDSSASNFSRISVSPTDGAILAAITQGNNAVLAKIDIDLSVIWSKKYTGENSSSGNDIITLEGTPSSIGLISPVNNLLIGTGKTSPPPTCLLPVSSVTTSTPKIRTTAVVGTLFATNILTTDSDAVATEVDVASSANCP</sequence>
<gene>
    <name evidence="1" type="ORF">A2750_00120</name>
</gene>
<protein>
    <submittedName>
        <fullName evidence="1">Uncharacterized protein</fullName>
    </submittedName>
</protein>
<reference evidence="1 2" key="1">
    <citation type="journal article" date="2016" name="Nat. Commun.">
        <title>Thousands of microbial genomes shed light on interconnected biogeochemical processes in an aquifer system.</title>
        <authorList>
            <person name="Anantharaman K."/>
            <person name="Brown C.T."/>
            <person name="Hug L.A."/>
            <person name="Sharon I."/>
            <person name="Castelle C.J."/>
            <person name="Probst A.J."/>
            <person name="Thomas B.C."/>
            <person name="Singh A."/>
            <person name="Wilkins M.J."/>
            <person name="Karaoz U."/>
            <person name="Brodie E.L."/>
            <person name="Williams K.H."/>
            <person name="Hubbard S.S."/>
            <person name="Banfield J.F."/>
        </authorList>
    </citation>
    <scope>NUCLEOTIDE SEQUENCE [LARGE SCALE GENOMIC DNA]</scope>
</reference>
<accession>A0A1F8F3W9</accession>
<name>A0A1F8F3W9_9BACT</name>
<dbReference type="SUPFAM" id="SSF63825">
    <property type="entry name" value="YWTD domain"/>
    <property type="match status" value="1"/>
</dbReference>
<dbReference type="EMBL" id="MGJL01000017">
    <property type="protein sequence ID" value="OGN07845.1"/>
    <property type="molecule type" value="Genomic_DNA"/>
</dbReference>
<evidence type="ECO:0000313" key="2">
    <source>
        <dbReference type="Proteomes" id="UP000178023"/>
    </source>
</evidence>
<dbReference type="Proteomes" id="UP000178023">
    <property type="component" value="Unassembled WGS sequence"/>
</dbReference>
<comment type="caution">
    <text evidence="1">The sequence shown here is derived from an EMBL/GenBank/DDBJ whole genome shotgun (WGS) entry which is preliminary data.</text>
</comment>